<dbReference type="InterPro" id="IPR002589">
    <property type="entry name" value="Macro_dom"/>
</dbReference>
<feature type="non-terminal residue" evidence="2">
    <location>
        <position position="355"/>
    </location>
</feature>
<dbReference type="PANTHER" id="PTHR11106:SF27">
    <property type="entry name" value="MACRO DOMAIN-CONTAINING PROTEIN"/>
    <property type="match status" value="1"/>
</dbReference>
<gene>
    <name evidence="2" type="ORF">PACLA_8A048680</name>
</gene>
<dbReference type="AlphaFoldDB" id="A0A6S7IZH3"/>
<dbReference type="PROSITE" id="PS51154">
    <property type="entry name" value="MACRO"/>
    <property type="match status" value="1"/>
</dbReference>
<feature type="region of interest" description="Disordered" evidence="1">
    <location>
        <begin position="164"/>
        <end position="189"/>
    </location>
</feature>
<evidence type="ECO:0000313" key="2">
    <source>
        <dbReference type="EMBL" id="CAB4023407.1"/>
    </source>
</evidence>
<dbReference type="Pfam" id="PF01661">
    <property type="entry name" value="Macro"/>
    <property type="match status" value="1"/>
</dbReference>
<dbReference type="GO" id="GO:0005654">
    <property type="term" value="C:nucleoplasm"/>
    <property type="evidence" value="ECO:0007669"/>
    <property type="project" value="TreeGrafter"/>
</dbReference>
<dbReference type="SUPFAM" id="SSF52949">
    <property type="entry name" value="Macro domain-like"/>
    <property type="match status" value="1"/>
</dbReference>
<dbReference type="GO" id="GO:0006974">
    <property type="term" value="P:DNA damage response"/>
    <property type="evidence" value="ECO:0007669"/>
    <property type="project" value="TreeGrafter"/>
</dbReference>
<dbReference type="GO" id="GO:0140291">
    <property type="term" value="P:peptidyl-glutamate ADP-deribosylation"/>
    <property type="evidence" value="ECO:0007669"/>
    <property type="project" value="TreeGrafter"/>
</dbReference>
<keyword evidence="3" id="KW-1185">Reference proteome</keyword>
<dbReference type="Proteomes" id="UP001152795">
    <property type="component" value="Unassembled WGS sequence"/>
</dbReference>
<dbReference type="GO" id="GO:0140293">
    <property type="term" value="F:ADP-ribosylglutamate hydrolase activity"/>
    <property type="evidence" value="ECO:0007669"/>
    <property type="project" value="TreeGrafter"/>
</dbReference>
<dbReference type="EMBL" id="CACRXK020012484">
    <property type="protein sequence ID" value="CAB4023407.1"/>
    <property type="molecule type" value="Genomic_DNA"/>
</dbReference>
<protein>
    <submittedName>
        <fullName evidence="2">Uncharacterized protein</fullName>
    </submittedName>
</protein>
<dbReference type="Pfam" id="PF16058">
    <property type="entry name" value="Mucin-like"/>
    <property type="match status" value="1"/>
</dbReference>
<reference evidence="2" key="1">
    <citation type="submission" date="2020-04" db="EMBL/GenBank/DDBJ databases">
        <authorList>
            <person name="Alioto T."/>
            <person name="Alioto T."/>
            <person name="Gomez Garrido J."/>
        </authorList>
    </citation>
    <scope>NUCLEOTIDE SEQUENCE</scope>
    <source>
        <strain evidence="2">A484AB</strain>
    </source>
</reference>
<organism evidence="2 3">
    <name type="scientific">Paramuricea clavata</name>
    <name type="common">Red gorgonian</name>
    <name type="synonym">Violescent sea-whip</name>
    <dbReference type="NCBI Taxonomy" id="317549"/>
    <lineage>
        <taxon>Eukaryota</taxon>
        <taxon>Metazoa</taxon>
        <taxon>Cnidaria</taxon>
        <taxon>Anthozoa</taxon>
        <taxon>Octocorallia</taxon>
        <taxon>Malacalcyonacea</taxon>
        <taxon>Plexauridae</taxon>
        <taxon>Paramuricea</taxon>
    </lineage>
</organism>
<dbReference type="PANTHER" id="PTHR11106">
    <property type="entry name" value="GANGLIOSIDE INDUCED DIFFERENTIATION ASSOCIATED PROTEIN 2-RELATED"/>
    <property type="match status" value="1"/>
</dbReference>
<feature type="region of interest" description="Disordered" evidence="1">
    <location>
        <begin position="1"/>
        <end position="147"/>
    </location>
</feature>
<comment type="caution">
    <text evidence="2">The sequence shown here is derived from an EMBL/GenBank/DDBJ whole genome shotgun (WGS) entry which is preliminary data.</text>
</comment>
<proteinExistence type="predicted"/>
<dbReference type="GO" id="GO:0042278">
    <property type="term" value="P:purine nucleoside metabolic process"/>
    <property type="evidence" value="ECO:0007669"/>
    <property type="project" value="TreeGrafter"/>
</dbReference>
<dbReference type="InterPro" id="IPR043472">
    <property type="entry name" value="Macro_dom-like"/>
</dbReference>
<feature type="compositionally biased region" description="Polar residues" evidence="1">
    <location>
        <begin position="30"/>
        <end position="53"/>
    </location>
</feature>
<name>A0A6S7IZH3_PARCT</name>
<dbReference type="OrthoDB" id="6133115at2759"/>
<evidence type="ECO:0000313" key="3">
    <source>
        <dbReference type="Proteomes" id="UP001152795"/>
    </source>
</evidence>
<evidence type="ECO:0000256" key="1">
    <source>
        <dbReference type="SAM" id="MobiDB-lite"/>
    </source>
</evidence>
<dbReference type="InterPro" id="IPR032059">
    <property type="entry name" value="Mucin-like"/>
</dbReference>
<feature type="compositionally biased region" description="Polar residues" evidence="1">
    <location>
        <begin position="164"/>
        <end position="174"/>
    </location>
</feature>
<sequence>METTTADKNFKDSTVDPMKNPPSDPVDFTKNPSDSVDSTKNPPSDPVDSTKNLPSDPVVPTKNPPADPVEPTNISPSDPVGPMKNPSSDPVEPTKNPSADLVELMKNPPADLVKPTNIPSSDLVESVNDPLVNPVEPTNIPSSDPVEPMNDPLVNPVEPTNIPASDTVEPTNIPASDHVASASNPLPDPVEPVNNPPRHESHKNTGWSSWITKKENKKPKRLDYSKMPLEKKRSHYRCGNYYVTLDQVQPWPDYVKDSHYSFTKKGLLQKDSEFTTDNDHINRKVSLWLGDITQLEIDAIVNDANKSLLGGSGGQKLPAKYVIHTVGPIGKRKRLLESCYNSCLKLVKEHELSSV</sequence>
<dbReference type="Gene3D" id="3.40.220.10">
    <property type="entry name" value="Leucine Aminopeptidase, subunit E, domain 1"/>
    <property type="match status" value="2"/>
</dbReference>
<accession>A0A6S7IZH3</accession>